<gene>
    <name evidence="2" type="ORF">J3U88_26860</name>
</gene>
<dbReference type="AlphaFoldDB" id="A0A8J7QAX6"/>
<dbReference type="RefSeq" id="WP_207862096.1">
    <property type="nucleotide sequence ID" value="NZ_JAFREP010000031.1"/>
</dbReference>
<reference evidence="2" key="1">
    <citation type="submission" date="2021-03" db="EMBL/GenBank/DDBJ databases">
        <authorList>
            <person name="Wang G."/>
        </authorList>
    </citation>
    <scope>NUCLEOTIDE SEQUENCE</scope>
    <source>
        <strain evidence="2">KCTC 12899</strain>
    </source>
</reference>
<proteinExistence type="predicted"/>
<protein>
    <recommendedName>
        <fullName evidence="4">Secreted protein</fullName>
    </recommendedName>
</protein>
<feature type="signal peptide" evidence="1">
    <location>
        <begin position="1"/>
        <end position="23"/>
    </location>
</feature>
<feature type="chain" id="PRO_5035267763" description="Secreted protein" evidence="1">
    <location>
        <begin position="24"/>
        <end position="302"/>
    </location>
</feature>
<organism evidence="2 3">
    <name type="scientific">Acanthopleuribacter pedis</name>
    <dbReference type="NCBI Taxonomy" id="442870"/>
    <lineage>
        <taxon>Bacteria</taxon>
        <taxon>Pseudomonadati</taxon>
        <taxon>Acidobacteriota</taxon>
        <taxon>Holophagae</taxon>
        <taxon>Acanthopleuribacterales</taxon>
        <taxon>Acanthopleuribacteraceae</taxon>
        <taxon>Acanthopleuribacter</taxon>
    </lineage>
</organism>
<evidence type="ECO:0000256" key="1">
    <source>
        <dbReference type="SAM" id="SignalP"/>
    </source>
</evidence>
<evidence type="ECO:0000313" key="3">
    <source>
        <dbReference type="Proteomes" id="UP000664417"/>
    </source>
</evidence>
<keyword evidence="1" id="KW-0732">Signal</keyword>
<dbReference type="EMBL" id="JAFREP010000031">
    <property type="protein sequence ID" value="MBO1322126.1"/>
    <property type="molecule type" value="Genomic_DNA"/>
</dbReference>
<evidence type="ECO:0008006" key="4">
    <source>
        <dbReference type="Google" id="ProtNLM"/>
    </source>
</evidence>
<evidence type="ECO:0000313" key="2">
    <source>
        <dbReference type="EMBL" id="MBO1322126.1"/>
    </source>
</evidence>
<keyword evidence="3" id="KW-1185">Reference proteome</keyword>
<dbReference type="Proteomes" id="UP000664417">
    <property type="component" value="Unassembled WGS sequence"/>
</dbReference>
<comment type="caution">
    <text evidence="2">The sequence shown here is derived from an EMBL/GenBank/DDBJ whole genome shotgun (WGS) entry which is preliminary data.</text>
</comment>
<accession>A0A8J7QAX6</accession>
<sequence length="302" mass="33296">MKHRTLLCLLIAALISVVATVQAGRIEVASTEVGDYTRPTGKRAQVLKVVPHMAINDSWRSAVMVRNNANRTIAITMDLLNSDGNLAQASIFDGANENFRGSSFNLNLSPFEIIVLEFDQILTGEANLQAFFYSEDFDSEYSIETTYSSFEGQTKNATVGVFTDAPGPNFLINVDQRIDSYSERRKFRGMALTNTSNESCDCRVSLFDAGLNGQNFQPLVTINLNSIPSGGKFLGITYDLFPSIDQLLGQSPYGYLEFVCTQNVSALALAFENGTQISSSIPVDYFSFAQTKDGETVRKFRK</sequence>
<name>A0A8J7QAX6_9BACT</name>